<dbReference type="SUPFAM" id="SSF53474">
    <property type="entry name" value="alpha/beta-Hydrolases"/>
    <property type="match status" value="1"/>
</dbReference>
<sequence length="298" mass="33529">MPDVYAPLRPHRDEFLTLRGLRHHLLRWGAPRPGQAPLVMVHGWMDVGASFQFVIDALREPREVIALDWRGFGLSDTSRADSYWFPDYLADLDALLDHLSPDAAVDLLGHSMGGNVAMSYAGVRPHRVRRLVNLEGFGLPDVSPAAAPERLARWLDELKDPPTLRPYAALADVAERLRRNNPRLPPDKAAWLAGHWARETTDGFVLNADPAHKLANPVLYRKAEVLACWQRIAAPTLWVEGSDDQLARFWGSRYPREDFEARLAQVPRLERSVLPDAGHMLHHDQPAALAARLELFLA</sequence>
<dbReference type="GO" id="GO:0016787">
    <property type="term" value="F:hydrolase activity"/>
    <property type="evidence" value="ECO:0007669"/>
    <property type="project" value="UniProtKB-KW"/>
</dbReference>
<evidence type="ECO:0000259" key="1">
    <source>
        <dbReference type="Pfam" id="PF00561"/>
    </source>
</evidence>
<dbReference type="Pfam" id="PF00561">
    <property type="entry name" value="Abhydrolase_1"/>
    <property type="match status" value="1"/>
</dbReference>
<dbReference type="PANTHER" id="PTHR43194">
    <property type="entry name" value="HYDROLASE ALPHA/BETA FOLD FAMILY"/>
    <property type="match status" value="1"/>
</dbReference>
<feature type="domain" description="AB hydrolase-1" evidence="1">
    <location>
        <begin position="37"/>
        <end position="285"/>
    </location>
</feature>
<evidence type="ECO:0000313" key="2">
    <source>
        <dbReference type="EMBL" id="MFG6455574.1"/>
    </source>
</evidence>
<keyword evidence="2" id="KW-0378">Hydrolase</keyword>
<dbReference type="InterPro" id="IPR029058">
    <property type="entry name" value="AB_hydrolase_fold"/>
</dbReference>
<keyword evidence="3" id="KW-1185">Reference proteome</keyword>
<proteinExistence type="predicted"/>
<gene>
    <name evidence="2" type="ORF">ACG00X_01895</name>
</gene>
<dbReference type="PANTHER" id="PTHR43194:SF2">
    <property type="entry name" value="PEROXISOMAL MEMBRANE PROTEIN LPX1"/>
    <property type="match status" value="1"/>
</dbReference>
<reference evidence="2 3" key="1">
    <citation type="submission" date="2024-09" db="EMBL/GenBank/DDBJ databases">
        <title>Novel species of the genus Pelomonas and Roseateles isolated from streams.</title>
        <authorList>
            <person name="Lu H."/>
        </authorList>
    </citation>
    <scope>NUCLEOTIDE SEQUENCE [LARGE SCALE GENOMIC DNA]</scope>
    <source>
        <strain evidence="2 3">BYS96W</strain>
    </source>
</reference>
<dbReference type="RefSeq" id="WP_394486232.1">
    <property type="nucleotide sequence ID" value="NZ_JBIGIA010000001.1"/>
</dbReference>
<protein>
    <submittedName>
        <fullName evidence="2">Alpha/beta fold hydrolase</fullName>
    </submittedName>
</protein>
<name>A0ABW7G137_9BURK</name>
<dbReference type="PRINTS" id="PR00111">
    <property type="entry name" value="ABHYDROLASE"/>
</dbReference>
<evidence type="ECO:0000313" key="3">
    <source>
        <dbReference type="Proteomes" id="UP001606305"/>
    </source>
</evidence>
<dbReference type="EMBL" id="JBIGIA010000001">
    <property type="protein sequence ID" value="MFG6455574.1"/>
    <property type="molecule type" value="Genomic_DNA"/>
</dbReference>
<organism evidence="2 3">
    <name type="scientific">Pelomonas nitida</name>
    <dbReference type="NCBI Taxonomy" id="3299027"/>
    <lineage>
        <taxon>Bacteria</taxon>
        <taxon>Pseudomonadati</taxon>
        <taxon>Pseudomonadota</taxon>
        <taxon>Betaproteobacteria</taxon>
        <taxon>Burkholderiales</taxon>
        <taxon>Sphaerotilaceae</taxon>
        <taxon>Roseateles</taxon>
    </lineage>
</organism>
<dbReference type="Proteomes" id="UP001606305">
    <property type="component" value="Unassembled WGS sequence"/>
</dbReference>
<accession>A0ABW7G137</accession>
<dbReference type="InterPro" id="IPR000073">
    <property type="entry name" value="AB_hydrolase_1"/>
</dbReference>
<dbReference type="InterPro" id="IPR050228">
    <property type="entry name" value="Carboxylesterase_BioH"/>
</dbReference>
<comment type="caution">
    <text evidence="2">The sequence shown here is derived from an EMBL/GenBank/DDBJ whole genome shotgun (WGS) entry which is preliminary data.</text>
</comment>
<dbReference type="Gene3D" id="3.40.50.1820">
    <property type="entry name" value="alpha/beta hydrolase"/>
    <property type="match status" value="1"/>
</dbReference>